<dbReference type="Bgee" id="ENSXETG00000007727">
    <property type="expression patterns" value="Expressed in 4-cell stage embryo and 12 other cell types or tissues"/>
</dbReference>
<sequence length="498" mass="56253">MQLFIVLVDFPRMLCATSEKMAAGGSSQAPVSFGFSRSSKKKFLVANGDEREEDEKEYLVGAEGKELLSANPTPEAKELVIPLIHKNRWSKPNKKKDNEEDAVPGTEEEAVLSQAVKELIEESRRTLEDNSETDQTLSIPLLMQNRIPDGYEDGEKVDVSLRPDSAEAADYDAVPVEYYGMAMLRGMGWKEGEGIGRTFKQDVKPLEQKLRPKGLGLGADRSALKDLEPQKPRKPLKPGEKLEEESRGLGKGSSVQIQSGAHKDLYGKVEGVDPDNSRAMIKLAIGGKVVTVSLFSLRLVSSAEYTKFAKDLSRLSKAHQESKEEQHKDRSPDKEQQRKDGEKHSESSRNSDLNNREKRHRQRSPDREKEKKKIRPEPQGWLHRDLRVRFIDKNYKGGKYYNSKMFIEDVLSPTRCSCRTESGRILDDMRQDMLETIIPKEEGEHVMVVLGKYRGMVGKILHRDKQKSRALVQLQGEHDSAETLSYDAICHYTGAQDD</sequence>
<comment type="subcellular location">
    <subcellularLocation>
        <location evidence="1 5">Nucleus</location>
    </subcellularLocation>
</comment>
<keyword evidence="5" id="KW-0508">mRNA splicing</keyword>
<dbReference type="AlphaFoldDB" id="F7DF73"/>
<dbReference type="GO" id="GO:0005681">
    <property type="term" value="C:spliceosomal complex"/>
    <property type="evidence" value="ECO:0000318"/>
    <property type="project" value="GO_Central"/>
</dbReference>
<dbReference type="eggNOG" id="KOG4315">
    <property type="taxonomic scope" value="Eukaryota"/>
</dbReference>
<keyword evidence="4 5" id="KW-0539">Nucleus</keyword>
<dbReference type="PANTHER" id="PTHR15818:SF2">
    <property type="entry name" value="G-PATCH DOMAIN AND KOW MOTIFS-CONTAINING PROTEIN"/>
    <property type="match status" value="1"/>
</dbReference>
<dbReference type="SMART" id="SM00443">
    <property type="entry name" value="G_patch"/>
    <property type="match status" value="1"/>
</dbReference>
<evidence type="ECO:0000256" key="1">
    <source>
        <dbReference type="ARBA" id="ARBA00004123"/>
    </source>
</evidence>
<name>F7DF73_XENTR</name>
<dbReference type="SMART" id="SM00739">
    <property type="entry name" value="KOW"/>
    <property type="match status" value="2"/>
</dbReference>
<dbReference type="Pfam" id="PF25088">
    <property type="entry name" value="GPKOW_C"/>
    <property type="match status" value="1"/>
</dbReference>
<feature type="compositionally biased region" description="Basic and acidic residues" evidence="6">
    <location>
        <begin position="222"/>
        <end position="248"/>
    </location>
</feature>
<dbReference type="GeneID" id="496860"/>
<feature type="compositionally biased region" description="Basic and acidic residues" evidence="6">
    <location>
        <begin position="317"/>
        <end position="349"/>
    </location>
</feature>
<reference evidence="10" key="3">
    <citation type="submission" date="2025-04" db="UniProtKB">
        <authorList>
            <consortium name="RefSeq"/>
        </authorList>
    </citation>
    <scope>IDENTIFICATION</scope>
    <source>
        <strain evidence="10">Nigerian</strain>
        <tissue evidence="10">Liver and blood</tissue>
    </source>
</reference>
<dbReference type="InterPro" id="IPR041993">
    <property type="entry name" value="GPKOW_KOW1"/>
</dbReference>
<feature type="region of interest" description="Disordered" evidence="6">
    <location>
        <begin position="317"/>
        <end position="378"/>
    </location>
</feature>
<dbReference type="Gene3D" id="2.30.30.140">
    <property type="match status" value="1"/>
</dbReference>
<dbReference type="InterPro" id="IPR008991">
    <property type="entry name" value="Translation_prot_SH3-like_sf"/>
</dbReference>
<dbReference type="InterPro" id="IPR000467">
    <property type="entry name" value="G_patch_dom"/>
</dbReference>
<dbReference type="SUPFAM" id="SSF50104">
    <property type="entry name" value="Translation proteins SH3-like domain"/>
    <property type="match status" value="1"/>
</dbReference>
<dbReference type="InterPro" id="IPR045166">
    <property type="entry name" value="Spp2-like"/>
</dbReference>
<dbReference type="OMA" id="AHKDKEK"/>
<dbReference type="GeneTree" id="ENSGT00390000015154"/>
<evidence type="ECO:0000256" key="6">
    <source>
        <dbReference type="SAM" id="MobiDB-lite"/>
    </source>
</evidence>
<dbReference type="HOGENOM" id="CLU_045183_1_0_1"/>
<feature type="region of interest" description="Disordered" evidence="6">
    <location>
        <begin position="210"/>
        <end position="260"/>
    </location>
</feature>
<evidence type="ECO:0000256" key="4">
    <source>
        <dbReference type="ARBA" id="ARBA00023242"/>
    </source>
</evidence>
<evidence type="ECO:0000259" key="7">
    <source>
        <dbReference type="PROSITE" id="PS50174"/>
    </source>
</evidence>
<dbReference type="Xenbase" id="XB-GENE-943875">
    <property type="gene designation" value="gpkow"/>
</dbReference>
<dbReference type="CDD" id="cd13152">
    <property type="entry name" value="KOW_GPKOW_A"/>
    <property type="match status" value="1"/>
</dbReference>
<dbReference type="Proteomes" id="UP000008143">
    <property type="component" value="Chromosome 8"/>
</dbReference>
<comment type="function">
    <text evidence="5">RNA-binding protein involved in pre-mRNA splicing.</text>
</comment>
<keyword evidence="9" id="KW-1185">Reference proteome</keyword>
<proteinExistence type="inferred from homology"/>
<dbReference type="InterPro" id="IPR005824">
    <property type="entry name" value="KOW"/>
</dbReference>
<dbReference type="PROSITE" id="PS50174">
    <property type="entry name" value="G_PATCH"/>
    <property type="match status" value="1"/>
</dbReference>
<dbReference type="InterPro" id="IPR041994">
    <property type="entry name" value="GPKOW_KOW2"/>
</dbReference>
<dbReference type="CDD" id="cd13153">
    <property type="entry name" value="KOW_GPKOW_B"/>
    <property type="match status" value="1"/>
</dbReference>
<accession>F7DF73</accession>
<dbReference type="CTD" id="27238"/>
<evidence type="ECO:0000313" key="10">
    <source>
        <dbReference type="RefSeq" id="XP_012823775.1"/>
    </source>
</evidence>
<feature type="compositionally biased region" description="Acidic residues" evidence="6">
    <location>
        <begin position="99"/>
        <end position="109"/>
    </location>
</feature>
<keyword evidence="5" id="KW-0507">mRNA processing</keyword>
<keyword evidence="3" id="KW-0677">Repeat</keyword>
<dbReference type="Gene3D" id="2.30.30.30">
    <property type="match status" value="1"/>
</dbReference>
<protein>
    <recommendedName>
        <fullName evidence="5">G-patch domain and KOW motifs-containing protein</fullName>
    </recommendedName>
</protein>
<dbReference type="GO" id="GO:0000398">
    <property type="term" value="P:mRNA splicing, via spliceosome"/>
    <property type="evidence" value="ECO:0000318"/>
    <property type="project" value="GO_Central"/>
</dbReference>
<dbReference type="InterPro" id="IPR014722">
    <property type="entry name" value="Rib_uL2_dom2"/>
</dbReference>
<evidence type="ECO:0000256" key="3">
    <source>
        <dbReference type="ARBA" id="ARBA00022737"/>
    </source>
</evidence>
<dbReference type="OrthoDB" id="5577072at2759"/>
<organism evidence="8">
    <name type="scientific">Xenopus tropicalis</name>
    <name type="common">Western clawed frog</name>
    <name type="synonym">Silurana tropicalis</name>
    <dbReference type="NCBI Taxonomy" id="8364"/>
    <lineage>
        <taxon>Eukaryota</taxon>
        <taxon>Metazoa</taxon>
        <taxon>Chordata</taxon>
        <taxon>Craniata</taxon>
        <taxon>Vertebrata</taxon>
        <taxon>Euteleostomi</taxon>
        <taxon>Amphibia</taxon>
        <taxon>Batrachia</taxon>
        <taxon>Anura</taxon>
        <taxon>Pipoidea</taxon>
        <taxon>Pipidae</taxon>
        <taxon>Xenopodinae</taxon>
        <taxon>Xenopus</taxon>
        <taxon>Silurana</taxon>
    </lineage>
</organism>
<evidence type="ECO:0000256" key="5">
    <source>
        <dbReference type="RuleBase" id="RU369096"/>
    </source>
</evidence>
<dbReference type="PANTHER" id="PTHR15818">
    <property type="entry name" value="G PATCH AND KOW-CONTAINING"/>
    <property type="match status" value="1"/>
</dbReference>
<evidence type="ECO:0000256" key="2">
    <source>
        <dbReference type="ARBA" id="ARBA00010966"/>
    </source>
</evidence>
<dbReference type="GO" id="GO:0003676">
    <property type="term" value="F:nucleic acid binding"/>
    <property type="evidence" value="ECO:0007669"/>
    <property type="project" value="InterPro"/>
</dbReference>
<dbReference type="AGR" id="Xenbase:XB-GENE-943875"/>
<reference evidence="8" key="1">
    <citation type="journal article" date="2010" name="Science">
        <title>The genome of the Western clawed frog Xenopus tropicalis.</title>
        <authorList>
            <person name="Hellsten U."/>
            <person name="Harland R.M."/>
            <person name="Gilchrist M.J."/>
            <person name="Hendrix D."/>
            <person name="Jurka J."/>
            <person name="Kapitonov V."/>
            <person name="Ovcharenko I."/>
            <person name="Putnam N.H."/>
            <person name="Shu S."/>
            <person name="Taher L."/>
            <person name="Blitz I.L."/>
            <person name="Blumberg B."/>
            <person name="Dichmann D.S."/>
            <person name="Dubchak I."/>
            <person name="Amaya E."/>
            <person name="Detter J.C."/>
            <person name="Fletcher R."/>
            <person name="Gerhard D.S."/>
            <person name="Goodstein D."/>
            <person name="Graves T."/>
            <person name="Grigoriev I.V."/>
            <person name="Grimwood J."/>
            <person name="Kawashima T."/>
            <person name="Lindquist E."/>
            <person name="Lucas S.M."/>
            <person name="Mead P.E."/>
            <person name="Mitros T."/>
            <person name="Ogino H."/>
            <person name="Ohta Y."/>
            <person name="Poliakov A.V."/>
            <person name="Pollet N."/>
            <person name="Robert J."/>
            <person name="Salamov A."/>
            <person name="Sater A.K."/>
            <person name="Schmutz J."/>
            <person name="Terry A."/>
            <person name="Vize P.D."/>
            <person name="Warren W.C."/>
            <person name="Wells D."/>
            <person name="Wills A."/>
            <person name="Wilson R.K."/>
            <person name="Zimmerman L.B."/>
            <person name="Zorn A.M."/>
            <person name="Grainger R."/>
            <person name="Grammer T."/>
            <person name="Khokha M.K."/>
            <person name="Richardson P.M."/>
            <person name="Rokhsar D.S."/>
        </authorList>
    </citation>
    <scope>NUCLEOTIDE SEQUENCE [LARGE SCALE GENOMIC DNA]</scope>
    <source>
        <strain evidence="8">Nigerian</strain>
    </source>
</reference>
<feature type="region of interest" description="Disordered" evidence="6">
    <location>
        <begin position="90"/>
        <end position="109"/>
    </location>
</feature>
<dbReference type="Pfam" id="PF12656">
    <property type="entry name" value="G-patch_2"/>
    <property type="match status" value="1"/>
</dbReference>
<dbReference type="RefSeq" id="XP_012823775.1">
    <property type="nucleotide sequence ID" value="XM_012968321.1"/>
</dbReference>
<evidence type="ECO:0000313" key="11">
    <source>
        <dbReference type="Xenbase" id="XB-GENE-943875"/>
    </source>
</evidence>
<comment type="similarity">
    <text evidence="2 5">Belongs to the MOS2 family.</text>
</comment>
<feature type="domain" description="G-patch" evidence="7">
    <location>
        <begin position="176"/>
        <end position="222"/>
    </location>
</feature>
<dbReference type="InterPro" id="IPR026822">
    <property type="entry name" value="Spp2/MOS2_G-patch"/>
</dbReference>
<dbReference type="Ensembl" id="ENSXETT00000016853">
    <property type="protein sequence ID" value="ENSXETP00000016853"/>
    <property type="gene ID" value="ENSXETG00000007727"/>
</dbReference>
<evidence type="ECO:0000313" key="9">
    <source>
        <dbReference type="Proteomes" id="UP000008143"/>
    </source>
</evidence>
<dbReference type="ExpressionAtlas" id="F7DF73">
    <property type="expression patterns" value="baseline"/>
</dbReference>
<evidence type="ECO:0000313" key="8">
    <source>
        <dbReference type="Ensembl" id="ENSXETP00000016853"/>
    </source>
</evidence>
<gene>
    <name evidence="8 10 11" type="primary">gpkow</name>
</gene>
<reference evidence="8" key="2">
    <citation type="submission" date="2011-06" db="UniProtKB">
        <authorList>
            <consortium name="Ensembl"/>
        </authorList>
    </citation>
    <scope>IDENTIFICATION</scope>
</reference>